<organism evidence="1 2">
    <name type="scientific">Methanobrevibacter arboriphilus</name>
    <dbReference type="NCBI Taxonomy" id="39441"/>
    <lineage>
        <taxon>Archaea</taxon>
        <taxon>Methanobacteriati</taxon>
        <taxon>Methanobacteriota</taxon>
        <taxon>Methanomada group</taxon>
        <taxon>Methanobacteria</taxon>
        <taxon>Methanobacteriales</taxon>
        <taxon>Methanobacteriaceae</taxon>
        <taxon>Methanobrevibacter</taxon>
    </lineage>
</organism>
<dbReference type="Proteomes" id="UP000825015">
    <property type="component" value="Chromosome"/>
</dbReference>
<name>A0ACA8R5D0_METAZ</name>
<evidence type="ECO:0000313" key="1">
    <source>
        <dbReference type="EMBL" id="BBL62709.1"/>
    </source>
</evidence>
<protein>
    <submittedName>
        <fullName evidence="1">Uncharacterized protein</fullName>
    </submittedName>
</protein>
<gene>
    <name evidence="1" type="ORF">MarbSA_17490</name>
</gene>
<reference evidence="1" key="1">
    <citation type="submission" date="2019-06" db="EMBL/GenBank/DDBJ databases">
        <title>Complete genome sequence of Methanobrevibacter arboriphilus strain SA.</title>
        <authorList>
            <person name="Asakawa S."/>
        </authorList>
    </citation>
    <scope>NUCLEOTIDE SEQUENCE</scope>
    <source>
        <strain evidence="1">SA</strain>
    </source>
</reference>
<sequence length="238" mass="27593">MIMKDSRVIKNIKNNSNKHNSNKHNNSTKHNSIKINSSKNNSAKNILAKNNSYTNNFAENASIKNNLTKSNLKDVIPSEDYLDNDLCEDKICEFSIDSSYGNLIAETDYWEIFLAPSQRYLGTCVISLKRRCEDLKDLYLEEWADFGKLVESMELANKKTFNADLFNWSCLKNSVFRNNNPKPHIHWHFIPRYKKPVVFEGLEFNDPDFGFFARAITKKIPSKMRTDLIALIKENLDI</sequence>
<dbReference type="EMBL" id="AP019779">
    <property type="protein sequence ID" value="BBL62709.1"/>
    <property type="molecule type" value="Genomic_DNA"/>
</dbReference>
<keyword evidence="2" id="KW-1185">Reference proteome</keyword>
<proteinExistence type="predicted"/>
<accession>A0ACA8R5D0</accession>
<evidence type="ECO:0000313" key="2">
    <source>
        <dbReference type="Proteomes" id="UP000825015"/>
    </source>
</evidence>